<dbReference type="EMBL" id="DUZY01000005">
    <property type="protein sequence ID" value="DAD40715.1"/>
    <property type="molecule type" value="Genomic_DNA"/>
</dbReference>
<gene>
    <name evidence="2" type="ORF">HUJ06_015038</name>
</gene>
<feature type="transmembrane region" description="Helical" evidence="1">
    <location>
        <begin position="38"/>
        <end position="57"/>
    </location>
</feature>
<proteinExistence type="predicted"/>
<keyword evidence="1" id="KW-0472">Membrane</keyword>
<feature type="transmembrane region" description="Helical" evidence="1">
    <location>
        <begin position="12"/>
        <end position="32"/>
    </location>
</feature>
<organism evidence="2 3">
    <name type="scientific">Nelumbo nucifera</name>
    <name type="common">Sacred lotus</name>
    <dbReference type="NCBI Taxonomy" id="4432"/>
    <lineage>
        <taxon>Eukaryota</taxon>
        <taxon>Viridiplantae</taxon>
        <taxon>Streptophyta</taxon>
        <taxon>Embryophyta</taxon>
        <taxon>Tracheophyta</taxon>
        <taxon>Spermatophyta</taxon>
        <taxon>Magnoliopsida</taxon>
        <taxon>Proteales</taxon>
        <taxon>Nelumbonaceae</taxon>
        <taxon>Nelumbo</taxon>
    </lineage>
</organism>
<keyword evidence="1" id="KW-0812">Transmembrane</keyword>
<comment type="caution">
    <text evidence="2">The sequence shown here is derived from an EMBL/GenBank/DDBJ whole genome shotgun (WGS) entry which is preliminary data.</text>
</comment>
<dbReference type="Proteomes" id="UP000607653">
    <property type="component" value="Unassembled WGS sequence"/>
</dbReference>
<reference evidence="2 3" key="1">
    <citation type="journal article" date="2020" name="Mol. Biol. Evol.">
        <title>Distinct Expression and Methylation Patterns for Genes with Different Fates following a Single Whole-Genome Duplication in Flowering Plants.</title>
        <authorList>
            <person name="Shi T."/>
            <person name="Rahmani R.S."/>
            <person name="Gugger P.F."/>
            <person name="Wang M."/>
            <person name="Li H."/>
            <person name="Zhang Y."/>
            <person name="Li Z."/>
            <person name="Wang Q."/>
            <person name="Van de Peer Y."/>
            <person name="Marchal K."/>
            <person name="Chen J."/>
        </authorList>
    </citation>
    <scope>NUCLEOTIDE SEQUENCE [LARGE SCALE GENOMIC DNA]</scope>
    <source>
        <tissue evidence="2">Leaf</tissue>
    </source>
</reference>
<dbReference type="AlphaFoldDB" id="A0A822ZB81"/>
<keyword evidence="3" id="KW-1185">Reference proteome</keyword>
<evidence type="ECO:0000313" key="3">
    <source>
        <dbReference type="Proteomes" id="UP000607653"/>
    </source>
</evidence>
<sequence length="102" mass="11558">MGFFFHVFLVSRLFYCFFTASPSMFIVEYYLLKRFSQYALYFVVVATIAAFIGQHVVKRLILGGHPSSSSSSPSQSLSLQSHQVSIICEEVVLSINIFICMQ</sequence>
<accession>A0A822ZB81</accession>
<keyword evidence="1" id="KW-1133">Transmembrane helix</keyword>
<evidence type="ECO:0000256" key="1">
    <source>
        <dbReference type="SAM" id="Phobius"/>
    </source>
</evidence>
<protein>
    <submittedName>
        <fullName evidence="2">Uncharacterized protein</fullName>
    </submittedName>
</protein>
<evidence type="ECO:0000313" key="2">
    <source>
        <dbReference type="EMBL" id="DAD40715.1"/>
    </source>
</evidence>
<name>A0A822ZB81_NELNU</name>